<organism evidence="11 12">
    <name type="scientific">Halopseudomonas pertucinogena</name>
    <dbReference type="NCBI Taxonomy" id="86175"/>
    <lineage>
        <taxon>Bacteria</taxon>
        <taxon>Pseudomonadati</taxon>
        <taxon>Pseudomonadota</taxon>
        <taxon>Gammaproteobacteria</taxon>
        <taxon>Pseudomonadales</taxon>
        <taxon>Pseudomonadaceae</taxon>
        <taxon>Halopseudomonas</taxon>
    </lineage>
</organism>
<dbReference type="PROSITE" id="PS51257">
    <property type="entry name" value="PROKAR_LIPOPROTEIN"/>
    <property type="match status" value="1"/>
</dbReference>
<proteinExistence type="inferred from homology"/>
<accession>A0ABQ2CPG1</accession>
<evidence type="ECO:0000256" key="3">
    <source>
        <dbReference type="ARBA" id="ARBA00022452"/>
    </source>
</evidence>
<dbReference type="InterPro" id="IPR010131">
    <property type="entry name" value="MdtP/NodT-like"/>
</dbReference>
<dbReference type="RefSeq" id="WP_188636008.1">
    <property type="nucleotide sequence ID" value="NZ_BMNN01000002.1"/>
</dbReference>
<evidence type="ECO:0000256" key="10">
    <source>
        <dbReference type="SAM" id="MobiDB-lite"/>
    </source>
</evidence>
<evidence type="ECO:0000256" key="1">
    <source>
        <dbReference type="ARBA" id="ARBA00004459"/>
    </source>
</evidence>
<evidence type="ECO:0000256" key="5">
    <source>
        <dbReference type="ARBA" id="ARBA00023139"/>
    </source>
</evidence>
<sequence>MKMRYVSLAVALALSGCSLVPEYEQPASPVADSWPQGVAYQATEASEAGLRPPAWEEFFQSPELRQLIQLALENNRDLRQAVLNVDAYRALHRIQRSELLPSVGVDGSGNRQRVPDDLSPTGESGINSQYSLTLGTSWELDLFGRVRSLEGAALERYLATEQAQYAVQLALVSDVASAWLTWNADHALLELTRATLESYQESLEMIEASHEGGIASALDVRQARSLVEQARVQLELYTRQVAQDRNALGLLVGAAIPQDLLRSSELDSSLLATLPSGLPADVLQHRPDIRAAEHRLRAANADIGAARAAFFPNIRLTAGAGTASADLDGLFDGGSGTWSFIPQINLPIFTAGRLKANLEYSEIQRDINVAAYEKSIQNAFREVADGLAAQGTYSAQVQAQNDLVTATREYYELAQQRYDEGVDNYLIVLDARRELFAARQALLSYQLQQLTSEVALYRALGGGWQANAPTPQTTNKET</sequence>
<gene>
    <name evidence="11" type="primary">oprM</name>
    <name evidence="11" type="ORF">GCM10009083_15220</name>
</gene>
<dbReference type="Gene3D" id="1.20.1600.10">
    <property type="entry name" value="Outer membrane efflux proteins (OEP)"/>
    <property type="match status" value="1"/>
</dbReference>
<feature type="coiled-coil region" evidence="9">
    <location>
        <begin position="189"/>
        <end position="247"/>
    </location>
</feature>
<name>A0ABQ2CPG1_9GAMM</name>
<protein>
    <submittedName>
        <fullName evidence="11">Outer membrane protein OprM</fullName>
    </submittedName>
</protein>
<comment type="similarity">
    <text evidence="2 8">Belongs to the outer membrane factor (OMF) (TC 1.B.17) family.</text>
</comment>
<dbReference type="Pfam" id="PF02321">
    <property type="entry name" value="OEP"/>
    <property type="match status" value="2"/>
</dbReference>
<keyword evidence="5 8" id="KW-0564">Palmitate</keyword>
<keyword evidence="8" id="KW-0472">Membrane</keyword>
<dbReference type="SUPFAM" id="SSF56954">
    <property type="entry name" value="Outer membrane efflux proteins (OEP)"/>
    <property type="match status" value="1"/>
</dbReference>
<dbReference type="Gene3D" id="2.20.200.10">
    <property type="entry name" value="Outer membrane efflux proteins (OEP)"/>
    <property type="match status" value="1"/>
</dbReference>
<evidence type="ECO:0000313" key="12">
    <source>
        <dbReference type="Proteomes" id="UP000633263"/>
    </source>
</evidence>
<evidence type="ECO:0000256" key="4">
    <source>
        <dbReference type="ARBA" id="ARBA00022692"/>
    </source>
</evidence>
<dbReference type="PANTHER" id="PTHR30203:SF32">
    <property type="entry name" value="CATION EFFLUX SYSTEM PROTEIN CUSC"/>
    <property type="match status" value="1"/>
</dbReference>
<dbReference type="EMBL" id="BMNN01000002">
    <property type="protein sequence ID" value="GGI99425.1"/>
    <property type="molecule type" value="Genomic_DNA"/>
</dbReference>
<evidence type="ECO:0000256" key="8">
    <source>
        <dbReference type="RuleBase" id="RU362097"/>
    </source>
</evidence>
<keyword evidence="6" id="KW-0998">Cell outer membrane</keyword>
<dbReference type="Proteomes" id="UP000633263">
    <property type="component" value="Unassembled WGS sequence"/>
</dbReference>
<keyword evidence="9" id="KW-0175">Coiled coil</keyword>
<evidence type="ECO:0000256" key="6">
    <source>
        <dbReference type="ARBA" id="ARBA00023237"/>
    </source>
</evidence>
<evidence type="ECO:0000256" key="7">
    <source>
        <dbReference type="ARBA" id="ARBA00023288"/>
    </source>
</evidence>
<keyword evidence="3 8" id="KW-1134">Transmembrane beta strand</keyword>
<dbReference type="PANTHER" id="PTHR30203">
    <property type="entry name" value="OUTER MEMBRANE CATION EFFLUX PROTEIN"/>
    <property type="match status" value="1"/>
</dbReference>
<evidence type="ECO:0000256" key="2">
    <source>
        <dbReference type="ARBA" id="ARBA00007613"/>
    </source>
</evidence>
<keyword evidence="4 8" id="KW-0812">Transmembrane</keyword>
<keyword evidence="12" id="KW-1185">Reference proteome</keyword>
<evidence type="ECO:0000313" key="11">
    <source>
        <dbReference type="EMBL" id="GGI99425.1"/>
    </source>
</evidence>
<dbReference type="NCBIfam" id="TIGR01845">
    <property type="entry name" value="outer_NodT"/>
    <property type="match status" value="1"/>
</dbReference>
<evidence type="ECO:0000256" key="9">
    <source>
        <dbReference type="SAM" id="Coils"/>
    </source>
</evidence>
<reference evidence="12" key="1">
    <citation type="journal article" date="2019" name="Int. J. Syst. Evol. Microbiol.">
        <title>The Global Catalogue of Microorganisms (GCM) 10K type strain sequencing project: providing services to taxonomists for standard genome sequencing and annotation.</title>
        <authorList>
            <consortium name="The Broad Institute Genomics Platform"/>
            <consortium name="The Broad Institute Genome Sequencing Center for Infectious Disease"/>
            <person name="Wu L."/>
            <person name="Ma J."/>
        </authorList>
    </citation>
    <scope>NUCLEOTIDE SEQUENCE [LARGE SCALE GENOMIC DNA]</scope>
    <source>
        <strain evidence="12">JCM 11590</strain>
    </source>
</reference>
<comment type="subcellular location">
    <subcellularLocation>
        <location evidence="1 8">Cell outer membrane</location>
        <topology evidence="1 8">Lipid-anchor</topology>
    </subcellularLocation>
</comment>
<feature type="region of interest" description="Disordered" evidence="10">
    <location>
        <begin position="104"/>
        <end position="126"/>
    </location>
</feature>
<dbReference type="InterPro" id="IPR003423">
    <property type="entry name" value="OMP_efflux"/>
</dbReference>
<keyword evidence="7 8" id="KW-0449">Lipoprotein</keyword>
<comment type="caution">
    <text evidence="11">The sequence shown here is derived from an EMBL/GenBank/DDBJ whole genome shotgun (WGS) entry which is preliminary data.</text>
</comment>